<dbReference type="InterPro" id="IPR011251">
    <property type="entry name" value="Luciferase-like_dom"/>
</dbReference>
<dbReference type="InterPro" id="IPR050564">
    <property type="entry name" value="F420-G6PD/mer"/>
</dbReference>
<dbReference type="Pfam" id="PF00296">
    <property type="entry name" value="Bac_luciferase"/>
    <property type="match status" value="1"/>
</dbReference>
<keyword evidence="1" id="KW-0560">Oxidoreductase</keyword>
<dbReference type="InterPro" id="IPR019910">
    <property type="entry name" value="Lucif-like_OxRdtase_MSMEG_4879"/>
</dbReference>
<dbReference type="GeneID" id="80349847"/>
<dbReference type="CDD" id="cd01097">
    <property type="entry name" value="Tetrahydromethanopterin_reductase"/>
    <property type="match status" value="1"/>
</dbReference>
<dbReference type="Gene3D" id="3.20.20.30">
    <property type="entry name" value="Luciferase-like domain"/>
    <property type="match status" value="1"/>
</dbReference>
<protein>
    <submittedName>
        <fullName evidence="3">LLM class F420-dependent oxidoreductase</fullName>
    </submittedName>
</protein>
<reference evidence="3 4" key="1">
    <citation type="submission" date="2020-08" db="EMBL/GenBank/DDBJ databases">
        <title>Genome Sequencing of Nocardia wallacei strain FMUON74 and assembly.</title>
        <authorList>
            <person name="Toyokawa M."/>
            <person name="Uesaka K."/>
        </authorList>
    </citation>
    <scope>NUCLEOTIDE SEQUENCE [LARGE SCALE GENOMIC DNA]</scope>
    <source>
        <strain evidence="3 4">FMUON74</strain>
    </source>
</reference>
<evidence type="ECO:0000256" key="1">
    <source>
        <dbReference type="ARBA" id="ARBA00023002"/>
    </source>
</evidence>
<proteinExistence type="predicted"/>
<organism evidence="3 4">
    <name type="scientific">Nocardia wallacei</name>
    <dbReference type="NCBI Taxonomy" id="480035"/>
    <lineage>
        <taxon>Bacteria</taxon>
        <taxon>Bacillati</taxon>
        <taxon>Actinomycetota</taxon>
        <taxon>Actinomycetes</taxon>
        <taxon>Mycobacteriales</taxon>
        <taxon>Nocardiaceae</taxon>
        <taxon>Nocardia</taxon>
    </lineage>
</organism>
<dbReference type="Proteomes" id="UP000516173">
    <property type="component" value="Chromosome"/>
</dbReference>
<dbReference type="AlphaFoldDB" id="A0A7G1KUK6"/>
<evidence type="ECO:0000313" key="3">
    <source>
        <dbReference type="EMBL" id="BCK57639.1"/>
    </source>
</evidence>
<dbReference type="RefSeq" id="WP_187684518.1">
    <property type="nucleotide sequence ID" value="NZ_AP023396.1"/>
</dbReference>
<name>A0A7G1KUK6_9NOCA</name>
<keyword evidence="4" id="KW-1185">Reference proteome</keyword>
<dbReference type="InterPro" id="IPR036661">
    <property type="entry name" value="Luciferase-like_sf"/>
</dbReference>
<dbReference type="NCBIfam" id="TIGR03564">
    <property type="entry name" value="F420_MSMEG_4879"/>
    <property type="match status" value="1"/>
</dbReference>
<dbReference type="PANTHER" id="PTHR43244">
    <property type="match status" value="1"/>
</dbReference>
<dbReference type="KEGG" id="nwl:NWFMUON74_54110"/>
<dbReference type="SUPFAM" id="SSF51679">
    <property type="entry name" value="Bacterial luciferase-like"/>
    <property type="match status" value="1"/>
</dbReference>
<dbReference type="PANTHER" id="PTHR43244:SF1">
    <property type="entry name" value="5,10-METHYLENETETRAHYDROMETHANOPTERIN REDUCTASE"/>
    <property type="match status" value="1"/>
</dbReference>
<sequence length="315" mass="31887">MRIGVAVGDVRGPTTLAAFVDQVREAADAGFGTAWSSQALGWDAVTAVAVAGAAVPGIDVGTAVVPVPQRHPLVLAGQALTAQAAVAGRLTLGVGAGVGAMVSGMFGLPVDRPVRRMREYLTVLGPLLRGDGVDHHGETLTAVGAVEVPGPIPTPSLLVAALGPRMVRLAGELADGVVTWMTGPKTLGEHIVPALTAAAAAAGRQVPRIVAGLPVCVTDDSDGVRARIAGQFALAGQVPEYRATLDREGAAGPADVAVVGTETVVAQALTRFRDVGVTEFMAAPYGTAAEQRRTVALLADLPAGRRDFSGQLATP</sequence>
<evidence type="ECO:0000259" key="2">
    <source>
        <dbReference type="Pfam" id="PF00296"/>
    </source>
</evidence>
<feature type="domain" description="Luciferase-like" evidence="2">
    <location>
        <begin position="11"/>
        <end position="278"/>
    </location>
</feature>
<dbReference type="GO" id="GO:0016705">
    <property type="term" value="F:oxidoreductase activity, acting on paired donors, with incorporation or reduction of molecular oxygen"/>
    <property type="evidence" value="ECO:0007669"/>
    <property type="project" value="InterPro"/>
</dbReference>
<accession>A0A7G1KUK6</accession>
<gene>
    <name evidence="3" type="ORF">NWFMUON74_54110</name>
</gene>
<evidence type="ECO:0000313" key="4">
    <source>
        <dbReference type="Proteomes" id="UP000516173"/>
    </source>
</evidence>
<dbReference type="EMBL" id="AP023396">
    <property type="protein sequence ID" value="BCK57639.1"/>
    <property type="molecule type" value="Genomic_DNA"/>
</dbReference>